<protein>
    <recommendedName>
        <fullName evidence="6">Poly [ADP-ribose] polymerase</fullName>
        <shortName evidence="6">PARP</shortName>
        <ecNumber evidence="6">2.4.2.-</ecNumber>
    </recommendedName>
</protein>
<dbReference type="EMBL" id="CAJNOQ010000131">
    <property type="protein sequence ID" value="CAF0761828.1"/>
    <property type="molecule type" value="Genomic_DNA"/>
</dbReference>
<evidence type="ECO:0000313" key="11">
    <source>
        <dbReference type="Proteomes" id="UP000663829"/>
    </source>
</evidence>
<dbReference type="OrthoDB" id="6133115at2759"/>
<organism evidence="9 11">
    <name type="scientific">Didymodactylos carnosus</name>
    <dbReference type="NCBI Taxonomy" id="1234261"/>
    <lineage>
        <taxon>Eukaryota</taxon>
        <taxon>Metazoa</taxon>
        <taxon>Spiralia</taxon>
        <taxon>Gnathifera</taxon>
        <taxon>Rotifera</taxon>
        <taxon>Eurotatoria</taxon>
        <taxon>Bdelloidea</taxon>
        <taxon>Philodinida</taxon>
        <taxon>Philodinidae</taxon>
        <taxon>Didymodactylos</taxon>
    </lineage>
</organism>
<dbReference type="PANTHER" id="PTHR14453:SF67">
    <property type="entry name" value="POLY [ADP-RIBOSE] POLYMERASE"/>
    <property type="match status" value="1"/>
</dbReference>
<dbReference type="PANTHER" id="PTHR14453">
    <property type="entry name" value="PARP/ZINC FINGER CCCH TYPE DOMAIN CONTAINING PROTEIN"/>
    <property type="match status" value="1"/>
</dbReference>
<dbReference type="GO" id="GO:0003714">
    <property type="term" value="F:transcription corepressor activity"/>
    <property type="evidence" value="ECO:0007669"/>
    <property type="project" value="TreeGrafter"/>
</dbReference>
<dbReference type="InterPro" id="IPR052056">
    <property type="entry name" value="Mono-ARTD/PARP"/>
</dbReference>
<evidence type="ECO:0000259" key="8">
    <source>
        <dbReference type="PROSITE" id="PS51059"/>
    </source>
</evidence>
<evidence type="ECO:0000256" key="6">
    <source>
        <dbReference type="RuleBase" id="RU362114"/>
    </source>
</evidence>
<proteinExistence type="predicted"/>
<feature type="compositionally biased region" description="Low complexity" evidence="7">
    <location>
        <begin position="1"/>
        <end position="18"/>
    </location>
</feature>
<dbReference type="PROSITE" id="PS51059">
    <property type="entry name" value="PARP_CATALYTIC"/>
    <property type="match status" value="1"/>
</dbReference>
<comment type="subcellular location">
    <subcellularLocation>
        <location evidence="1">Nucleus</location>
    </subcellularLocation>
</comment>
<evidence type="ECO:0000256" key="4">
    <source>
        <dbReference type="ARBA" id="ARBA00023027"/>
    </source>
</evidence>
<dbReference type="SUPFAM" id="SSF56399">
    <property type="entry name" value="ADP-ribosylation"/>
    <property type="match status" value="1"/>
</dbReference>
<feature type="domain" description="PARP catalytic" evidence="8">
    <location>
        <begin position="730"/>
        <end position="895"/>
    </location>
</feature>
<evidence type="ECO:0000313" key="10">
    <source>
        <dbReference type="EMBL" id="CAF3542816.1"/>
    </source>
</evidence>
<dbReference type="GO" id="GO:0005737">
    <property type="term" value="C:cytoplasm"/>
    <property type="evidence" value="ECO:0007669"/>
    <property type="project" value="TreeGrafter"/>
</dbReference>
<dbReference type="Pfam" id="PF00644">
    <property type="entry name" value="PARP"/>
    <property type="match status" value="1"/>
</dbReference>
<dbReference type="Proteomes" id="UP000681722">
    <property type="component" value="Unassembled WGS sequence"/>
</dbReference>
<evidence type="ECO:0000313" key="9">
    <source>
        <dbReference type="EMBL" id="CAF0761828.1"/>
    </source>
</evidence>
<dbReference type="EMBL" id="CAJOBC010000131">
    <property type="protein sequence ID" value="CAF3542816.1"/>
    <property type="molecule type" value="Genomic_DNA"/>
</dbReference>
<keyword evidence="2 6" id="KW-0328">Glycosyltransferase</keyword>
<dbReference type="Gene3D" id="3.90.228.10">
    <property type="match status" value="1"/>
</dbReference>
<dbReference type="GO" id="GO:0005634">
    <property type="term" value="C:nucleus"/>
    <property type="evidence" value="ECO:0007669"/>
    <property type="project" value="UniProtKB-SubCell"/>
</dbReference>
<sequence length="895" mass="102505">MWTQQSSSSASTTMPTGTNNRTVIIENKNKNHDNDILFKRKRSNDETNDIAPKEIPISPLKLKRVYNNNDLRTLNLQCYDTSFIKNTQYEKDMENKAMDNYQFVIVPQNQDDKSSTNIPNMIPFFDYTSPLLLSNKNYKSQSSSSTIIENNKTSVRLVTEESTPCDSCKKQMNNIELLRKFNCTFEHTYCLGCIIKMTKQCIASTTRPKCLVDYCNYQLTIDDINYLPIELYDIQLLLKLYNFNVKQEQEVEQDVRLKCDKCSLYYDSILFDIHLNECTGRGMMIPCEVCFCPYEFSQFGTHTLQCTNDDDSTLVNFLYNHIKQININKMQLKAFIKEKRRNKSTINVYEIIESFDVAMPFTYNTCDACTKVHQTSDIHIVYCVHNHPICFECYSKHVDNQMLNNQILTCHKCDYHLQDNDLKELRVSDEMLEKYQTYQNNKSIEDITKRFSDQNDEVQSSVRQQTTTIIPMIKSETTTVSDNGPRCECILCRKFHAYESIFVYACNCKTCYGCFSESIQKQRQANEILSCPSCLQELNEGDLSQLLLTKQEIAQVRLYQQGKLFESDKSHINQLQNGNGTQNQNNGQVQVDDEANLQLTLIGQKILPKYWDRSTMENFSKIIVSKGSTEYLFVLGKFQETMVELYQNTIDDDGSGRGVGGAMINNVQPTSVNAPMLTNNGGIFATNANVMNVNPQPFFLNNTTPNFNVQPTGMAINPFGSQFVANFKPIPRPRGRNRIMSNQRPPVPAHVNNMVLNGPHPAMMNVNGHKMPYTQILQIERIQNQRWFKQYSAHQEEFLQRLGATTETWLFHGCSDQAAKNIQQECFNRSHAGVNGTAFGGGAYFAKCASYSHNFAKPDRTNTRRMFLARVLTGKSTPGNASMRVPPPGFDTTTE</sequence>
<dbReference type="Proteomes" id="UP000663829">
    <property type="component" value="Unassembled WGS sequence"/>
</dbReference>
<accession>A0A813Q4F6</accession>
<evidence type="ECO:0000256" key="7">
    <source>
        <dbReference type="SAM" id="MobiDB-lite"/>
    </source>
</evidence>
<feature type="region of interest" description="Disordered" evidence="7">
    <location>
        <begin position="1"/>
        <end position="20"/>
    </location>
</feature>
<dbReference type="GO" id="GO:0003950">
    <property type="term" value="F:NAD+ poly-ADP-ribosyltransferase activity"/>
    <property type="evidence" value="ECO:0007669"/>
    <property type="project" value="UniProtKB-UniRule"/>
</dbReference>
<evidence type="ECO:0000256" key="1">
    <source>
        <dbReference type="ARBA" id="ARBA00004123"/>
    </source>
</evidence>
<keyword evidence="5" id="KW-0539">Nucleus</keyword>
<evidence type="ECO:0000256" key="2">
    <source>
        <dbReference type="ARBA" id="ARBA00022676"/>
    </source>
</evidence>
<keyword evidence="3 6" id="KW-0808">Transferase</keyword>
<comment type="caution">
    <text evidence="9">The sequence shown here is derived from an EMBL/GenBank/DDBJ whole genome shotgun (WGS) entry which is preliminary data.</text>
</comment>
<dbReference type="EC" id="2.4.2.-" evidence="6"/>
<dbReference type="GO" id="GO:0010629">
    <property type="term" value="P:negative regulation of gene expression"/>
    <property type="evidence" value="ECO:0007669"/>
    <property type="project" value="TreeGrafter"/>
</dbReference>
<reference evidence="9" key="1">
    <citation type="submission" date="2021-02" db="EMBL/GenBank/DDBJ databases">
        <authorList>
            <person name="Nowell W R."/>
        </authorList>
    </citation>
    <scope>NUCLEOTIDE SEQUENCE</scope>
</reference>
<evidence type="ECO:0000256" key="5">
    <source>
        <dbReference type="ARBA" id="ARBA00023242"/>
    </source>
</evidence>
<name>A0A813Q4F6_9BILA</name>
<keyword evidence="4 6" id="KW-0520">NAD</keyword>
<keyword evidence="11" id="KW-1185">Reference proteome</keyword>
<gene>
    <name evidence="9" type="ORF">GPM918_LOCUS1430</name>
    <name evidence="10" type="ORF">SRO942_LOCUS1430</name>
</gene>
<dbReference type="AlphaFoldDB" id="A0A813Q4F6"/>
<dbReference type="InterPro" id="IPR012317">
    <property type="entry name" value="Poly(ADP-ribose)pol_cat_dom"/>
</dbReference>
<evidence type="ECO:0000256" key="3">
    <source>
        <dbReference type="ARBA" id="ARBA00022679"/>
    </source>
</evidence>